<dbReference type="SUPFAM" id="SSF49329">
    <property type="entry name" value="Cu,Zn superoxide dismutase-like"/>
    <property type="match status" value="1"/>
</dbReference>
<protein>
    <recommendedName>
        <fullName evidence="3">Superoxide dismutase 1 copper chaperone</fullName>
    </recommendedName>
</protein>
<dbReference type="GO" id="GO:0046872">
    <property type="term" value="F:metal ion binding"/>
    <property type="evidence" value="ECO:0007669"/>
    <property type="project" value="InterPro"/>
</dbReference>
<reference evidence="2" key="1">
    <citation type="journal article" date="2018" name="Nat. Microbiol.">
        <title>Leveraging single-cell genomics to expand the fungal tree of life.</title>
        <authorList>
            <person name="Ahrendt S.R."/>
            <person name="Quandt C.A."/>
            <person name="Ciobanu D."/>
            <person name="Clum A."/>
            <person name="Salamov A."/>
            <person name="Andreopoulos B."/>
            <person name="Cheng J.F."/>
            <person name="Woyke T."/>
            <person name="Pelin A."/>
            <person name="Henrissat B."/>
            <person name="Reynolds N.K."/>
            <person name="Benny G.L."/>
            <person name="Smith M.E."/>
            <person name="James T.Y."/>
            <person name="Grigoriev I.V."/>
        </authorList>
    </citation>
    <scope>NUCLEOTIDE SEQUENCE [LARGE SCALE GENOMIC DNA]</scope>
    <source>
        <strain evidence="2">ATCC 52028</strain>
    </source>
</reference>
<accession>A0A4P9X7S0</accession>
<dbReference type="Gene3D" id="2.60.40.200">
    <property type="entry name" value="Superoxide dismutase, copper/zinc binding domain"/>
    <property type="match status" value="1"/>
</dbReference>
<evidence type="ECO:0008006" key="3">
    <source>
        <dbReference type="Google" id="ProtNLM"/>
    </source>
</evidence>
<dbReference type="OrthoDB" id="666972at2759"/>
<dbReference type="STRING" id="1555241.A0A4P9X7S0"/>
<proteinExistence type="predicted"/>
<gene>
    <name evidence="1" type="ORF">CXG81DRAFT_26046</name>
</gene>
<dbReference type="EMBL" id="ML014178">
    <property type="protein sequence ID" value="RKP01285.1"/>
    <property type="molecule type" value="Genomic_DNA"/>
</dbReference>
<dbReference type="Proteomes" id="UP000274922">
    <property type="component" value="Unassembled WGS sequence"/>
</dbReference>
<organism evidence="1 2">
    <name type="scientific">Caulochytrium protostelioides</name>
    <dbReference type="NCBI Taxonomy" id="1555241"/>
    <lineage>
        <taxon>Eukaryota</taxon>
        <taxon>Fungi</taxon>
        <taxon>Fungi incertae sedis</taxon>
        <taxon>Chytridiomycota</taxon>
        <taxon>Chytridiomycota incertae sedis</taxon>
        <taxon>Chytridiomycetes</taxon>
        <taxon>Caulochytriales</taxon>
        <taxon>Caulochytriaceae</taxon>
        <taxon>Caulochytrium</taxon>
    </lineage>
</organism>
<keyword evidence="2" id="KW-1185">Reference proteome</keyword>
<dbReference type="AlphaFoldDB" id="A0A4P9X7S0"/>
<name>A0A4P9X7S0_9FUNG</name>
<evidence type="ECO:0000313" key="1">
    <source>
        <dbReference type="EMBL" id="RKP01285.1"/>
    </source>
</evidence>
<dbReference type="InterPro" id="IPR036423">
    <property type="entry name" value="SOD-like_Cu/Zn_dom_sf"/>
</dbReference>
<dbReference type="GO" id="GO:0006801">
    <property type="term" value="P:superoxide metabolic process"/>
    <property type="evidence" value="ECO:0007669"/>
    <property type="project" value="InterPro"/>
</dbReference>
<sequence>MLAQHSPAPSWSGAPVAVPAPLTATAPLAAVIRTHFALRFQSRSQSNAVLATLQQLPHIRAVRYDAARETLAVEGHTAPSVLLRVLSHIVTQTTIHPSAASSSTALPLPPGVPGPDAAGTAAGSAAVIFRGAQVLGPDGASFGAATCIFEAFPGAEGWAQHNNRGLARLVGLDAAGTTLVDLSVHGLPPHTPWGIALHAYGNLADGVASIGPAQRLIGALEVDARGEAAFVAEVAGLPVSELIGRSLVVAPLAACELGRPAAPDALAAVVARSAGAFENEKKVCSCSGRTLWQESRPMM</sequence>
<evidence type="ECO:0000313" key="2">
    <source>
        <dbReference type="Proteomes" id="UP000274922"/>
    </source>
</evidence>